<protein>
    <submittedName>
        <fullName evidence="2">Uncharacterized protein</fullName>
    </submittedName>
</protein>
<name>A0AA39R9R8_9LECA</name>
<gene>
    <name evidence="2" type="ORF">JMJ35_000822</name>
</gene>
<evidence type="ECO:0000313" key="2">
    <source>
        <dbReference type="EMBL" id="KAK0516219.1"/>
    </source>
</evidence>
<evidence type="ECO:0000313" key="3">
    <source>
        <dbReference type="Proteomes" id="UP001166286"/>
    </source>
</evidence>
<keyword evidence="3" id="KW-1185">Reference proteome</keyword>
<feature type="signal peptide" evidence="1">
    <location>
        <begin position="1"/>
        <end position="28"/>
    </location>
</feature>
<dbReference type="Proteomes" id="UP001166286">
    <property type="component" value="Unassembled WGS sequence"/>
</dbReference>
<keyword evidence="1" id="KW-0732">Signal</keyword>
<proteinExistence type="predicted"/>
<accession>A0AA39R9R8</accession>
<feature type="chain" id="PRO_5041423332" evidence="1">
    <location>
        <begin position="29"/>
        <end position="143"/>
    </location>
</feature>
<sequence length="143" mass="15724">MRIIDIPCLTVLSQLFVAALNAVPPASSILSPVLLANNTIYEFSNPDNTTFANATNILPSSPWVYNVPDTFIKITVRYSQVVFLSEADMLVCLLNAAIDVINHLAAGSSLIGERELHWDSDPAVVIYSAHNRENNDTEAYWTS</sequence>
<comment type="caution">
    <text evidence="2">The sequence shown here is derived from an EMBL/GenBank/DDBJ whole genome shotgun (WGS) entry which is preliminary data.</text>
</comment>
<dbReference type="EMBL" id="JAFEKC020000002">
    <property type="protein sequence ID" value="KAK0516219.1"/>
    <property type="molecule type" value="Genomic_DNA"/>
</dbReference>
<organism evidence="2 3">
    <name type="scientific">Cladonia borealis</name>
    <dbReference type="NCBI Taxonomy" id="184061"/>
    <lineage>
        <taxon>Eukaryota</taxon>
        <taxon>Fungi</taxon>
        <taxon>Dikarya</taxon>
        <taxon>Ascomycota</taxon>
        <taxon>Pezizomycotina</taxon>
        <taxon>Lecanoromycetes</taxon>
        <taxon>OSLEUM clade</taxon>
        <taxon>Lecanoromycetidae</taxon>
        <taxon>Lecanorales</taxon>
        <taxon>Lecanorineae</taxon>
        <taxon>Cladoniaceae</taxon>
        <taxon>Cladonia</taxon>
    </lineage>
</organism>
<reference evidence="2" key="1">
    <citation type="submission" date="2023-03" db="EMBL/GenBank/DDBJ databases">
        <title>Complete genome of Cladonia borealis.</title>
        <authorList>
            <person name="Park H."/>
        </authorList>
    </citation>
    <scope>NUCLEOTIDE SEQUENCE</scope>
    <source>
        <strain evidence="2">ANT050790</strain>
    </source>
</reference>
<evidence type="ECO:0000256" key="1">
    <source>
        <dbReference type="SAM" id="SignalP"/>
    </source>
</evidence>
<dbReference type="AlphaFoldDB" id="A0AA39R9R8"/>